<feature type="transmembrane region" description="Helical" evidence="2">
    <location>
        <begin position="536"/>
        <end position="557"/>
    </location>
</feature>
<keyword evidence="2" id="KW-1133">Transmembrane helix</keyword>
<evidence type="ECO:0000313" key="5">
    <source>
        <dbReference type="EMBL" id="ADL25925.1"/>
    </source>
</evidence>
<dbReference type="STRING" id="59374.FSU_2754"/>
<reference evidence="5" key="3">
    <citation type="submission" date="2010-08" db="EMBL/GenBank/DDBJ databases">
        <authorList>
            <person name="Durkin A.S."/>
            <person name="Nelson K.E."/>
            <person name="Morrison M."/>
            <person name="Forsberg C.W."/>
            <person name="Wilson D.B."/>
            <person name="Russell J.B."/>
            <person name="Cann I.K.O."/>
            <person name="Mackie R.I."/>
            <person name="White B.A."/>
        </authorList>
    </citation>
    <scope>NUCLEOTIDE SEQUENCE</scope>
    <source>
        <strain evidence="5">S85</strain>
    </source>
</reference>
<evidence type="ECO:0008006" key="8">
    <source>
        <dbReference type="Google" id="ProtNLM"/>
    </source>
</evidence>
<gene>
    <name evidence="4" type="ordered locus">Fisuc_2212</name>
    <name evidence="5" type="ordered locus">FSU_2754</name>
</gene>
<dbReference type="KEGG" id="fsu:Fisuc_2212"/>
<reference evidence="6" key="2">
    <citation type="submission" date="2010-08" db="EMBL/GenBank/DDBJ databases">
        <title>Complete sequence of Fibrobacter succinogenes subsp. succinogenes S85.</title>
        <authorList>
            <person name="Durkin A.S."/>
            <person name="Nelson K.E."/>
            <person name="Morrison M."/>
            <person name="Forsberg C.W."/>
            <person name="Wilson D.B."/>
            <person name="Russell J.B."/>
            <person name="Cann I.K.O."/>
            <person name="Mackie R.I."/>
            <person name="White B.A."/>
        </authorList>
    </citation>
    <scope>NUCLEOTIDE SEQUENCE [LARGE SCALE GENOMIC DNA]</scope>
    <source>
        <strain evidence="6">ATCC 19169 / S85</strain>
    </source>
</reference>
<proteinExistence type="predicted"/>
<feature type="region of interest" description="Disordered" evidence="1">
    <location>
        <begin position="91"/>
        <end position="160"/>
    </location>
</feature>
<dbReference type="HOGENOM" id="CLU_488128_0_0_0"/>
<evidence type="ECO:0000313" key="7">
    <source>
        <dbReference type="Proteomes" id="UP000001497"/>
    </source>
</evidence>
<feature type="compositionally biased region" description="Low complexity" evidence="1">
    <location>
        <begin position="91"/>
        <end position="145"/>
    </location>
</feature>
<feature type="signal peptide" evidence="3">
    <location>
        <begin position="1"/>
        <end position="17"/>
    </location>
</feature>
<keyword evidence="2" id="KW-0472">Membrane</keyword>
<dbReference type="KEGG" id="fsc:FSU_2754"/>
<sequence>MKKIILLLAFALTAAFADPEGIFVDVELLSGTKQRAKLMGIENDTVSLGGYIQNKFTIVKIAKKQFKKIVDEKGTDLLSAKKVIVTPSSSSQKTPVVKSSSSSSEKKLPASSSSQKIAPASSSSVSSSSVSSSPVASSPASSSSVTKPAEKAVEKPVAKPTPKPVKTVLVAYTSDGVEQSVADQFTALTTRLLMEAGENPQVIRKSDIKNCNDNICIQSELATYGFRSIYFGEIVSNIKTDSLALNLTHAFYEDSLPMLHRATINLSRKTAFSDAITNNKLKNQLLDAQGKDLIKSKNSRSYIHVETDPDGATISRVDKDAICKSPCTFVTTDTSRFNLHAYWSVDRHLWGASTSIMPLPGDTVHVSLKLKRVAPEIRIMTFPEGASIYKANTPITKRSKAIAKTPEKIPVYNMGTDSILIRKAGYRDTLINFFVAPVSQIDLSIDLEKLTDFDEIEKQNKWLHDKKMQTIGEAFIGGAAGTILIGSLLMYFAHLDYSDADDIKNDLKIPGAVKGTNYQNKVKENKKLVNQGDNKAIAGGILLGTGAALLGVGLYFYF</sequence>
<dbReference type="RefSeq" id="WP_014546857.1">
    <property type="nucleotide sequence ID" value="NC_013410.1"/>
</dbReference>
<evidence type="ECO:0000256" key="1">
    <source>
        <dbReference type="SAM" id="MobiDB-lite"/>
    </source>
</evidence>
<feature type="chain" id="PRO_5003002220" description="PEGA domain-containing protein" evidence="3">
    <location>
        <begin position="18"/>
        <end position="558"/>
    </location>
</feature>
<keyword evidence="3" id="KW-0732">Signal</keyword>
<evidence type="ECO:0000313" key="6">
    <source>
        <dbReference type="Proteomes" id="UP000000517"/>
    </source>
</evidence>
<evidence type="ECO:0000256" key="3">
    <source>
        <dbReference type="SAM" id="SignalP"/>
    </source>
</evidence>
<evidence type="ECO:0000256" key="2">
    <source>
        <dbReference type="SAM" id="Phobius"/>
    </source>
</evidence>
<dbReference type="EMBL" id="CP002158">
    <property type="protein sequence ID" value="ADL25925.1"/>
    <property type="molecule type" value="Genomic_DNA"/>
</dbReference>
<organism evidence="5 6">
    <name type="scientific">Fibrobacter succinogenes (strain ATCC 19169 / S85)</name>
    <dbReference type="NCBI Taxonomy" id="59374"/>
    <lineage>
        <taxon>Bacteria</taxon>
        <taxon>Pseudomonadati</taxon>
        <taxon>Fibrobacterota</taxon>
        <taxon>Fibrobacteria</taxon>
        <taxon>Fibrobacterales</taxon>
        <taxon>Fibrobacteraceae</taxon>
        <taxon>Fibrobacter</taxon>
    </lineage>
</organism>
<dbReference type="EMBL" id="CP001792">
    <property type="protein sequence ID" value="ACX75798.1"/>
    <property type="molecule type" value="Genomic_DNA"/>
</dbReference>
<feature type="transmembrane region" description="Helical" evidence="2">
    <location>
        <begin position="474"/>
        <end position="493"/>
    </location>
</feature>
<dbReference type="Proteomes" id="UP000000517">
    <property type="component" value="Chromosome"/>
</dbReference>
<accession>C9RK65</accession>
<dbReference type="OrthoDB" id="9766606at2"/>
<keyword evidence="2" id="KW-0812">Transmembrane</keyword>
<name>C9RK65_FIBSS</name>
<keyword evidence="7" id="KW-1185">Reference proteome</keyword>
<reference evidence="4 7" key="1">
    <citation type="submission" date="2009-10" db="EMBL/GenBank/DDBJ databases">
        <title>Complete sequence of Fibrobacter succinogenes subsp. succinogenes S85.</title>
        <authorList>
            <consortium name="US DOE Joint Genome Institute"/>
            <person name="Lucas S."/>
            <person name="Copeland A."/>
            <person name="Lapidus A."/>
            <person name="Glavina del Rio T."/>
            <person name="Tice H."/>
            <person name="Bruce D."/>
            <person name="Goodwin L."/>
            <person name="Pitluck S."/>
            <person name="Chertkov O."/>
            <person name="Detter J.C."/>
            <person name="Han C."/>
            <person name="Tapia R."/>
            <person name="Larimer F."/>
            <person name="Land M."/>
            <person name="Hauser L."/>
            <person name="Kyrpides N."/>
            <person name="Mikhailova N."/>
            <person name="Weimer P.J."/>
            <person name="Stevenson D.M."/>
            <person name="Boyum J."/>
            <person name="Brumm P.I."/>
            <person name="Mead D."/>
        </authorList>
    </citation>
    <scope>NUCLEOTIDE SEQUENCE [LARGE SCALE GENOMIC DNA]</scope>
    <source>
        <strain evidence="7">ATCC 19169 / S85</strain>
        <strain evidence="4">S85</strain>
    </source>
</reference>
<feature type="compositionally biased region" description="Basic and acidic residues" evidence="1">
    <location>
        <begin position="148"/>
        <end position="157"/>
    </location>
</feature>
<dbReference type="Proteomes" id="UP000001497">
    <property type="component" value="Chromosome"/>
</dbReference>
<dbReference type="AlphaFoldDB" id="C9RK65"/>
<evidence type="ECO:0000313" key="4">
    <source>
        <dbReference type="EMBL" id="ACX75798.1"/>
    </source>
</evidence>
<protein>
    <recommendedName>
        <fullName evidence="8">PEGA domain-containing protein</fullName>
    </recommendedName>
</protein>